<dbReference type="EMBL" id="JAODUO010000583">
    <property type="protein sequence ID" value="KAK2177707.1"/>
    <property type="molecule type" value="Genomic_DNA"/>
</dbReference>
<dbReference type="GO" id="GO:0005737">
    <property type="term" value="C:cytoplasm"/>
    <property type="evidence" value="ECO:0007669"/>
    <property type="project" value="TreeGrafter"/>
</dbReference>
<protein>
    <recommendedName>
        <fullName evidence="2">BSD domain-containing protein</fullName>
    </recommendedName>
</protein>
<accession>A0AAD9KUT3</accession>
<dbReference type="AlphaFoldDB" id="A0AAD9KUT3"/>
<dbReference type="Pfam" id="PF03909">
    <property type="entry name" value="BSD"/>
    <property type="match status" value="1"/>
</dbReference>
<feature type="compositionally biased region" description="Polar residues" evidence="1">
    <location>
        <begin position="304"/>
        <end position="315"/>
    </location>
</feature>
<feature type="compositionally biased region" description="Acidic residues" evidence="1">
    <location>
        <begin position="477"/>
        <end position="488"/>
    </location>
</feature>
<dbReference type="PANTHER" id="PTHR16019:SF5">
    <property type="entry name" value="BSD DOMAIN-CONTAINING PROTEIN 1"/>
    <property type="match status" value="1"/>
</dbReference>
<gene>
    <name evidence="3" type="ORF">NP493_583g02047</name>
</gene>
<name>A0AAD9KUT3_RIDPI</name>
<feature type="compositionally biased region" description="Low complexity" evidence="1">
    <location>
        <begin position="414"/>
        <end position="437"/>
    </location>
</feature>
<feature type="compositionally biased region" description="Basic and acidic residues" evidence="1">
    <location>
        <begin position="211"/>
        <end position="220"/>
    </location>
</feature>
<keyword evidence="4" id="KW-1185">Reference proteome</keyword>
<sequence>MENGDHERRIQLDFYRKLMMLVLQKVFSRVIAGESASALEFVKKDLAEFTNTVQEDTTRVAANVKCKLTQENATVAGQKVKDGVNSLLGGLTKVLTIDAEDLHKPTSPQYSGLPFFDRSKARLHAIQIDPGTYTNDPTGSQEKYQDWLDTFNIEEKKGEISELLVANVQVRALYTHLVPSTETHALFWQRYFYKVHLLAEEEALRNALMERTQETEKDTQWDEDDDWGDVTGPASPPRDSGMAMAAASVSPSVVPGTSSQDAGETPPKPETVPKETVADKVVTGSKRVTEVVLEEKRTVVAETTPEQPDNGQPTTGDVPDMKPKEKPAVDSVPVSCDVTPVTTGEQRDTDQQSTDVVNKDTDSSDVLQPLHVDTATHQAEPLSRELADESACDSSEVRRASSGSLEVKMKVRGDLVVVGGSSSDSASPSGESINSSSNKELLEDDWEMDVEPTEKDLELMKELDATLPEKGDKKDDDDADEDDWESWE</sequence>
<evidence type="ECO:0000313" key="3">
    <source>
        <dbReference type="EMBL" id="KAK2177707.1"/>
    </source>
</evidence>
<feature type="domain" description="BSD" evidence="2">
    <location>
        <begin position="147"/>
        <end position="199"/>
    </location>
</feature>
<dbReference type="InterPro" id="IPR035925">
    <property type="entry name" value="BSD_dom_sf"/>
</dbReference>
<reference evidence="3" key="1">
    <citation type="journal article" date="2023" name="Mol. Biol. Evol.">
        <title>Third-Generation Sequencing Reveals the Adaptive Role of the Epigenome in Three Deep-Sea Polychaetes.</title>
        <authorList>
            <person name="Perez M."/>
            <person name="Aroh O."/>
            <person name="Sun Y."/>
            <person name="Lan Y."/>
            <person name="Juniper S.K."/>
            <person name="Young C.R."/>
            <person name="Angers B."/>
            <person name="Qian P.Y."/>
        </authorList>
    </citation>
    <scope>NUCLEOTIDE SEQUENCE</scope>
    <source>
        <strain evidence="3">R07B-5</strain>
    </source>
</reference>
<dbReference type="Proteomes" id="UP001209878">
    <property type="component" value="Unassembled WGS sequence"/>
</dbReference>
<feature type="compositionally biased region" description="Basic and acidic residues" evidence="1">
    <location>
        <begin position="452"/>
        <end position="476"/>
    </location>
</feature>
<dbReference type="InterPro" id="IPR051494">
    <property type="entry name" value="BSD_domain-containing"/>
</dbReference>
<dbReference type="PANTHER" id="PTHR16019">
    <property type="entry name" value="SYNAPSE-ASSOCIATED PROTEIN"/>
    <property type="match status" value="1"/>
</dbReference>
<dbReference type="SUPFAM" id="SSF140383">
    <property type="entry name" value="BSD domain-like"/>
    <property type="match status" value="1"/>
</dbReference>
<feature type="region of interest" description="Disordered" evidence="1">
    <location>
        <begin position="300"/>
        <end position="488"/>
    </location>
</feature>
<dbReference type="Gene3D" id="1.10.3970.10">
    <property type="entry name" value="BSD domain"/>
    <property type="match status" value="1"/>
</dbReference>
<evidence type="ECO:0000313" key="4">
    <source>
        <dbReference type="Proteomes" id="UP001209878"/>
    </source>
</evidence>
<feature type="compositionally biased region" description="Acidic residues" evidence="1">
    <location>
        <begin position="442"/>
        <end position="451"/>
    </location>
</feature>
<dbReference type="PROSITE" id="PS50858">
    <property type="entry name" value="BSD"/>
    <property type="match status" value="1"/>
</dbReference>
<feature type="region of interest" description="Disordered" evidence="1">
    <location>
        <begin position="210"/>
        <end position="280"/>
    </location>
</feature>
<dbReference type="InterPro" id="IPR005607">
    <property type="entry name" value="BSD_dom"/>
</dbReference>
<feature type="compositionally biased region" description="Low complexity" evidence="1">
    <location>
        <begin position="240"/>
        <end position="259"/>
    </location>
</feature>
<proteinExistence type="predicted"/>
<feature type="compositionally biased region" description="Basic and acidic residues" evidence="1">
    <location>
        <begin position="319"/>
        <end position="328"/>
    </location>
</feature>
<organism evidence="3 4">
    <name type="scientific">Ridgeia piscesae</name>
    <name type="common">Tubeworm</name>
    <dbReference type="NCBI Taxonomy" id="27915"/>
    <lineage>
        <taxon>Eukaryota</taxon>
        <taxon>Metazoa</taxon>
        <taxon>Spiralia</taxon>
        <taxon>Lophotrochozoa</taxon>
        <taxon>Annelida</taxon>
        <taxon>Polychaeta</taxon>
        <taxon>Sedentaria</taxon>
        <taxon>Canalipalpata</taxon>
        <taxon>Sabellida</taxon>
        <taxon>Siboglinidae</taxon>
        <taxon>Ridgeia</taxon>
    </lineage>
</organism>
<evidence type="ECO:0000256" key="1">
    <source>
        <dbReference type="SAM" id="MobiDB-lite"/>
    </source>
</evidence>
<comment type="caution">
    <text evidence="3">The sequence shown here is derived from an EMBL/GenBank/DDBJ whole genome shotgun (WGS) entry which is preliminary data.</text>
</comment>
<evidence type="ECO:0000259" key="2">
    <source>
        <dbReference type="PROSITE" id="PS50858"/>
    </source>
</evidence>
<dbReference type="SMART" id="SM00751">
    <property type="entry name" value="BSD"/>
    <property type="match status" value="1"/>
</dbReference>